<dbReference type="KEGG" id="dzi:111301956"/>
<dbReference type="GO" id="GO:0005524">
    <property type="term" value="F:ATP binding"/>
    <property type="evidence" value="ECO:0007669"/>
    <property type="project" value="UniProtKB-KW"/>
</dbReference>
<evidence type="ECO:0000256" key="3">
    <source>
        <dbReference type="ARBA" id="ARBA00022840"/>
    </source>
</evidence>
<keyword evidence="1" id="KW-0547">Nucleotide-binding</keyword>
<protein>
    <submittedName>
        <fullName evidence="7">Disease resistance protein At4g27190-like</fullName>
    </submittedName>
</protein>
<dbReference type="PANTHER" id="PTHR33463:SF203">
    <property type="entry name" value="AAA+ ATPASE DOMAIN-CONTAINING PROTEIN"/>
    <property type="match status" value="1"/>
</dbReference>
<dbReference type="PRINTS" id="PR00364">
    <property type="entry name" value="DISEASERSIST"/>
</dbReference>
<dbReference type="GeneID" id="111301956"/>
<dbReference type="Pfam" id="PF00931">
    <property type="entry name" value="NB-ARC"/>
    <property type="match status" value="1"/>
</dbReference>
<dbReference type="GO" id="GO:0006952">
    <property type="term" value="P:defense response"/>
    <property type="evidence" value="ECO:0007669"/>
    <property type="project" value="UniProtKB-KW"/>
</dbReference>
<name>A0A6P5ZM83_DURZI</name>
<dbReference type="SUPFAM" id="SSF52540">
    <property type="entry name" value="P-loop containing nucleoside triphosphate hydrolases"/>
    <property type="match status" value="1"/>
</dbReference>
<dbReference type="InterPro" id="IPR042197">
    <property type="entry name" value="Apaf_helical"/>
</dbReference>
<sequence>MAYGFCESALSNCVGTLLADWLVKPVERQFNYIFGFHQNVDKFKERKEELTMARARLQHEIEDAERQLQGIEDDVRDFLSKANKILSDMKTLENEIQQNMRCFNWCPNWSWRYQLSKKAMKNTLVIGELIEKIAKFGQPGRVGYRSPSTNPTIEFLSSKGFMVFESSKKAFDQIIEALQNDKVSMIALWGMPRVGKTTLVHEVGIHSKKLNLFDKVAIATVSQKPNFETIQDEIAKYLDFDMKNAQGRRSIQELWLKLQKEKRILIIFDDVWAKIDLKEEIGIPFAEDHKGCKILLTTSRQQVCDAMECQRTMPLGCLEDNEARTLFNTKAGLNDSSDASIKDVATKVIKKCEGLPIAIVTLASALKGKSRHGWEAAYRGTRKPYIG</sequence>
<proteinExistence type="predicted"/>
<evidence type="ECO:0000256" key="1">
    <source>
        <dbReference type="ARBA" id="ARBA00022741"/>
    </source>
</evidence>
<dbReference type="GO" id="GO:0043531">
    <property type="term" value="F:ADP binding"/>
    <property type="evidence" value="ECO:0007669"/>
    <property type="project" value="InterPro"/>
</dbReference>
<feature type="domain" description="NB-ARC" evidence="5">
    <location>
        <begin position="169"/>
        <end position="334"/>
    </location>
</feature>
<organism evidence="6 7">
    <name type="scientific">Durio zibethinus</name>
    <name type="common">Durian</name>
    <dbReference type="NCBI Taxonomy" id="66656"/>
    <lineage>
        <taxon>Eukaryota</taxon>
        <taxon>Viridiplantae</taxon>
        <taxon>Streptophyta</taxon>
        <taxon>Embryophyta</taxon>
        <taxon>Tracheophyta</taxon>
        <taxon>Spermatophyta</taxon>
        <taxon>Magnoliopsida</taxon>
        <taxon>eudicotyledons</taxon>
        <taxon>Gunneridae</taxon>
        <taxon>Pentapetalae</taxon>
        <taxon>rosids</taxon>
        <taxon>malvids</taxon>
        <taxon>Malvales</taxon>
        <taxon>Malvaceae</taxon>
        <taxon>Helicteroideae</taxon>
        <taxon>Durio</taxon>
    </lineage>
</organism>
<evidence type="ECO:0000256" key="2">
    <source>
        <dbReference type="ARBA" id="ARBA00022821"/>
    </source>
</evidence>
<evidence type="ECO:0000313" key="7">
    <source>
        <dbReference type="RefSeq" id="XP_022753657.1"/>
    </source>
</evidence>
<dbReference type="InterPro" id="IPR027417">
    <property type="entry name" value="P-loop_NTPase"/>
</dbReference>
<keyword evidence="3" id="KW-0067">ATP-binding</keyword>
<dbReference type="PANTHER" id="PTHR33463">
    <property type="entry name" value="NB-ARC DOMAIN-CONTAINING PROTEIN-RELATED"/>
    <property type="match status" value="1"/>
</dbReference>
<evidence type="ECO:0000259" key="5">
    <source>
        <dbReference type="Pfam" id="PF00931"/>
    </source>
</evidence>
<dbReference type="FunFam" id="3.40.50.300:FF:001091">
    <property type="entry name" value="Probable disease resistance protein At1g61300"/>
    <property type="match status" value="1"/>
</dbReference>
<dbReference type="Gene3D" id="3.40.50.300">
    <property type="entry name" value="P-loop containing nucleotide triphosphate hydrolases"/>
    <property type="match status" value="1"/>
</dbReference>
<evidence type="ECO:0000256" key="4">
    <source>
        <dbReference type="SAM" id="Coils"/>
    </source>
</evidence>
<keyword evidence="6" id="KW-1185">Reference proteome</keyword>
<feature type="coiled-coil region" evidence="4">
    <location>
        <begin position="40"/>
        <end position="81"/>
    </location>
</feature>
<keyword evidence="2" id="KW-0611">Plant defense</keyword>
<dbReference type="RefSeq" id="XP_022753657.1">
    <property type="nucleotide sequence ID" value="XM_022897922.1"/>
</dbReference>
<dbReference type="InterPro" id="IPR002182">
    <property type="entry name" value="NB-ARC"/>
</dbReference>
<gene>
    <name evidence="7" type="primary">LOC111301956</name>
</gene>
<keyword evidence="4" id="KW-0175">Coiled coil</keyword>
<evidence type="ECO:0000313" key="6">
    <source>
        <dbReference type="Proteomes" id="UP000515121"/>
    </source>
</evidence>
<accession>A0A6P5ZM83</accession>
<dbReference type="OrthoDB" id="999032at2759"/>
<reference evidence="7" key="1">
    <citation type="submission" date="2025-08" db="UniProtKB">
        <authorList>
            <consortium name="RefSeq"/>
        </authorList>
    </citation>
    <scope>IDENTIFICATION</scope>
    <source>
        <tissue evidence="7">Fruit stalk</tissue>
    </source>
</reference>
<dbReference type="Proteomes" id="UP000515121">
    <property type="component" value="Unplaced"/>
</dbReference>
<dbReference type="AlphaFoldDB" id="A0A6P5ZM83"/>
<dbReference type="InterPro" id="IPR050905">
    <property type="entry name" value="Plant_NBS-LRR"/>
</dbReference>
<dbReference type="Gene3D" id="1.10.8.430">
    <property type="entry name" value="Helical domain of apoptotic protease-activating factors"/>
    <property type="match status" value="1"/>
</dbReference>